<proteinExistence type="predicted"/>
<dbReference type="OrthoDB" id="7062584at2"/>
<evidence type="ECO:0000313" key="1">
    <source>
        <dbReference type="EMBL" id="SJN46455.1"/>
    </source>
</evidence>
<dbReference type="RefSeq" id="WP_087133003.1">
    <property type="nucleotide sequence ID" value="NZ_FUKO01000044.1"/>
</dbReference>
<name>A0A1R4KQE1_9MICO</name>
<protein>
    <recommendedName>
        <fullName evidence="3">Pyridoxamine 5'-phosphate oxidase family protein</fullName>
    </recommendedName>
</protein>
<evidence type="ECO:0000313" key="2">
    <source>
        <dbReference type="Proteomes" id="UP000196320"/>
    </source>
</evidence>
<organism evidence="1 2">
    <name type="scientific">Microbacterium esteraromaticum</name>
    <dbReference type="NCBI Taxonomy" id="57043"/>
    <lineage>
        <taxon>Bacteria</taxon>
        <taxon>Bacillati</taxon>
        <taxon>Actinomycetota</taxon>
        <taxon>Actinomycetes</taxon>
        <taxon>Micrococcales</taxon>
        <taxon>Microbacteriaceae</taxon>
        <taxon>Microbacterium</taxon>
    </lineage>
</organism>
<dbReference type="Pfam" id="PF12900">
    <property type="entry name" value="Pyridox_ox_2"/>
    <property type="match status" value="1"/>
</dbReference>
<evidence type="ECO:0008006" key="3">
    <source>
        <dbReference type="Google" id="ProtNLM"/>
    </source>
</evidence>
<gene>
    <name evidence="1" type="ORF">FM104_14905</name>
</gene>
<dbReference type="InterPro" id="IPR024747">
    <property type="entry name" value="Pyridox_Oxase-rel"/>
</dbReference>
<dbReference type="SUPFAM" id="SSF50475">
    <property type="entry name" value="FMN-binding split barrel"/>
    <property type="match status" value="1"/>
</dbReference>
<dbReference type="EMBL" id="FUKO01000044">
    <property type="protein sequence ID" value="SJN46455.1"/>
    <property type="molecule type" value="Genomic_DNA"/>
</dbReference>
<sequence length="144" mass="15720">MDSNSSPISRPLSSDVEGLKLAECWRALASASLGRLAVLGSDGAPDIFPMNYVVHDEQIYLRSAPGAKLMAIVRDARVAFEVDAMVDGIAWSVVLRGTAVRLDTDDEIVASGILDLRTDNPTAKHNYIRVDPREIMGRRFHARG</sequence>
<keyword evidence="2" id="KW-1185">Reference proteome</keyword>
<dbReference type="AlphaFoldDB" id="A0A1R4KQE1"/>
<dbReference type="InterPro" id="IPR012349">
    <property type="entry name" value="Split_barrel_FMN-bd"/>
</dbReference>
<reference evidence="1 2" key="1">
    <citation type="submission" date="2017-02" db="EMBL/GenBank/DDBJ databases">
        <authorList>
            <person name="Peterson S.W."/>
        </authorList>
    </citation>
    <scope>NUCLEOTIDE SEQUENCE [LARGE SCALE GENOMIC DNA]</scope>
    <source>
        <strain evidence="1 2">B Mb 05.01</strain>
    </source>
</reference>
<dbReference type="Proteomes" id="UP000196320">
    <property type="component" value="Unassembled WGS sequence"/>
</dbReference>
<accession>A0A1R4KQE1</accession>
<dbReference type="Gene3D" id="2.30.110.10">
    <property type="entry name" value="Electron Transport, Fmn-binding Protein, Chain A"/>
    <property type="match status" value="1"/>
</dbReference>